<dbReference type="Gene3D" id="3.30.1330.70">
    <property type="entry name" value="Holliday junction resolvase RusA"/>
    <property type="match status" value="1"/>
</dbReference>
<sequence length="149" mass="17394">MKIIFNIEPVEQARPRATKTWKGIRLYDPKKVSTYKKQLGMMCKFQYKDKPLAGPLIVSLKFYRHIQSSASKKERKLRLSGIHRPIVKPDTDNYIKSTLDGLNGLLWEDDNQIVKIVAEKYYSDRPRIEIEVERLEQNEDERGGVGTKE</sequence>
<dbReference type="RefSeq" id="WP_094504177.1">
    <property type="nucleotide sequence ID" value="NZ_NGPH01000030.1"/>
</dbReference>
<dbReference type="InterPro" id="IPR008822">
    <property type="entry name" value="Endonuclease_RusA-like"/>
</dbReference>
<dbReference type="GO" id="GO:0006281">
    <property type="term" value="P:DNA repair"/>
    <property type="evidence" value="ECO:0007669"/>
    <property type="project" value="InterPro"/>
</dbReference>
<dbReference type="AlphaFoldDB" id="A0A256VKB4"/>
<evidence type="ECO:0000313" key="1">
    <source>
        <dbReference type="EMBL" id="OYT03640.1"/>
    </source>
</evidence>
<dbReference type="SUPFAM" id="SSF103084">
    <property type="entry name" value="Holliday junction resolvase RusA"/>
    <property type="match status" value="1"/>
</dbReference>
<gene>
    <name evidence="1" type="ORF">CBG21_05050</name>
</gene>
<dbReference type="InterPro" id="IPR036614">
    <property type="entry name" value="RusA-like_sf"/>
</dbReference>
<reference evidence="1 2" key="2">
    <citation type="submission" date="2017-09" db="EMBL/GenBank/DDBJ databases">
        <title>Tripartite evolution among Lactobacillus johnsonii, Lactobacillus taiwanensis, Lactobacillus reuteri and their rodent host.</title>
        <authorList>
            <person name="Wang T."/>
            <person name="Knowles S."/>
            <person name="Cheng C."/>
        </authorList>
    </citation>
    <scope>NUCLEOTIDE SEQUENCE [LARGE SCALE GENOMIC DNA]</scope>
    <source>
        <strain evidence="1 2">103v</strain>
    </source>
</reference>
<evidence type="ECO:0000313" key="2">
    <source>
        <dbReference type="Proteomes" id="UP000216122"/>
    </source>
</evidence>
<organism evidence="1 2">
    <name type="scientific">Limosilactobacillus reuteri</name>
    <name type="common">Lactobacillus reuteri</name>
    <dbReference type="NCBI Taxonomy" id="1598"/>
    <lineage>
        <taxon>Bacteria</taxon>
        <taxon>Bacillati</taxon>
        <taxon>Bacillota</taxon>
        <taxon>Bacilli</taxon>
        <taxon>Lactobacillales</taxon>
        <taxon>Lactobacillaceae</taxon>
        <taxon>Limosilactobacillus</taxon>
    </lineage>
</organism>
<proteinExistence type="predicted"/>
<dbReference type="GO" id="GO:0000287">
    <property type="term" value="F:magnesium ion binding"/>
    <property type="evidence" value="ECO:0007669"/>
    <property type="project" value="InterPro"/>
</dbReference>
<dbReference type="Proteomes" id="UP000216122">
    <property type="component" value="Unassembled WGS sequence"/>
</dbReference>
<protein>
    <submittedName>
        <fullName evidence="1">Holliday junction resolvase</fullName>
    </submittedName>
</protein>
<reference evidence="2" key="1">
    <citation type="submission" date="2017-05" db="EMBL/GenBank/DDBJ databases">
        <authorList>
            <person name="Lin X.B."/>
            <person name="Stothard P."/>
            <person name="Tasseva G."/>
            <person name="Walter J."/>
        </authorList>
    </citation>
    <scope>NUCLEOTIDE SEQUENCE [LARGE SCALE GENOMIC DNA]</scope>
    <source>
        <strain evidence="2">103v</strain>
    </source>
</reference>
<dbReference type="Pfam" id="PF05866">
    <property type="entry name" value="RusA"/>
    <property type="match status" value="1"/>
</dbReference>
<dbReference type="GO" id="GO:0006310">
    <property type="term" value="P:DNA recombination"/>
    <property type="evidence" value="ECO:0007669"/>
    <property type="project" value="InterPro"/>
</dbReference>
<dbReference type="EMBL" id="NGQC01000031">
    <property type="protein sequence ID" value="OYT03640.1"/>
    <property type="molecule type" value="Genomic_DNA"/>
</dbReference>
<comment type="caution">
    <text evidence="1">The sequence shown here is derived from an EMBL/GenBank/DDBJ whole genome shotgun (WGS) entry which is preliminary data.</text>
</comment>
<name>A0A256VKB4_LIMRT</name>
<accession>A0A256VKB4</accession>